<evidence type="ECO:0000259" key="6">
    <source>
        <dbReference type="PROSITE" id="PS50977"/>
    </source>
</evidence>
<evidence type="ECO:0000256" key="1">
    <source>
        <dbReference type="ARBA" id="ARBA00023015"/>
    </source>
</evidence>
<evidence type="ECO:0000313" key="8">
    <source>
        <dbReference type="Proteomes" id="UP000552045"/>
    </source>
</evidence>
<evidence type="ECO:0000256" key="4">
    <source>
        <dbReference type="PROSITE-ProRule" id="PRU00335"/>
    </source>
</evidence>
<dbReference type="Pfam" id="PF02909">
    <property type="entry name" value="TetR_C_1"/>
    <property type="match status" value="1"/>
</dbReference>
<dbReference type="AlphaFoldDB" id="A0A7Y9ETD2"/>
<keyword evidence="1" id="KW-0805">Transcription regulation</keyword>
<evidence type="ECO:0000256" key="3">
    <source>
        <dbReference type="ARBA" id="ARBA00023163"/>
    </source>
</evidence>
<dbReference type="InterPro" id="IPR004111">
    <property type="entry name" value="Repressor_TetR_C"/>
</dbReference>
<organism evidence="7 8">
    <name type="scientific">Microbacterium pseudoresistens</name>
    <dbReference type="NCBI Taxonomy" id="640634"/>
    <lineage>
        <taxon>Bacteria</taxon>
        <taxon>Bacillati</taxon>
        <taxon>Actinomycetota</taxon>
        <taxon>Actinomycetes</taxon>
        <taxon>Micrococcales</taxon>
        <taxon>Microbacteriaceae</taxon>
        <taxon>Microbacterium</taxon>
    </lineage>
</organism>
<accession>A0A7Y9ETD2</accession>
<dbReference type="InterPro" id="IPR009057">
    <property type="entry name" value="Homeodomain-like_sf"/>
</dbReference>
<dbReference type="SUPFAM" id="SSF48498">
    <property type="entry name" value="Tetracyclin repressor-like, C-terminal domain"/>
    <property type="match status" value="1"/>
</dbReference>
<dbReference type="EMBL" id="JACCBH010000001">
    <property type="protein sequence ID" value="NYD53609.1"/>
    <property type="molecule type" value="Genomic_DNA"/>
</dbReference>
<dbReference type="InterPro" id="IPR001647">
    <property type="entry name" value="HTH_TetR"/>
</dbReference>
<evidence type="ECO:0000256" key="5">
    <source>
        <dbReference type="SAM" id="MobiDB-lite"/>
    </source>
</evidence>
<feature type="compositionally biased region" description="Basic and acidic residues" evidence="5">
    <location>
        <begin position="9"/>
        <end position="20"/>
    </location>
</feature>
<dbReference type="InterPro" id="IPR036271">
    <property type="entry name" value="Tet_transcr_reg_TetR-rel_C_sf"/>
</dbReference>
<keyword evidence="8" id="KW-1185">Reference proteome</keyword>
<comment type="caution">
    <text evidence="7">The sequence shown here is derived from an EMBL/GenBank/DDBJ whole genome shotgun (WGS) entry which is preliminary data.</text>
</comment>
<feature type="domain" description="HTH tetR-type" evidence="6">
    <location>
        <begin position="30"/>
        <end position="90"/>
    </location>
</feature>
<evidence type="ECO:0000313" key="7">
    <source>
        <dbReference type="EMBL" id="NYD53609.1"/>
    </source>
</evidence>
<keyword evidence="3" id="KW-0804">Transcription</keyword>
<dbReference type="GO" id="GO:0045892">
    <property type="term" value="P:negative regulation of DNA-templated transcription"/>
    <property type="evidence" value="ECO:0007669"/>
    <property type="project" value="InterPro"/>
</dbReference>
<dbReference type="GO" id="GO:0003677">
    <property type="term" value="F:DNA binding"/>
    <property type="evidence" value="ECO:0007669"/>
    <property type="project" value="UniProtKB-UniRule"/>
</dbReference>
<dbReference type="Proteomes" id="UP000552045">
    <property type="component" value="Unassembled WGS sequence"/>
</dbReference>
<evidence type="ECO:0000256" key="2">
    <source>
        <dbReference type="ARBA" id="ARBA00023125"/>
    </source>
</evidence>
<keyword evidence="2 4" id="KW-0238">DNA-binding</keyword>
<dbReference type="Gene3D" id="1.10.357.10">
    <property type="entry name" value="Tetracycline Repressor, domain 2"/>
    <property type="match status" value="1"/>
</dbReference>
<dbReference type="PROSITE" id="PS50977">
    <property type="entry name" value="HTH_TETR_2"/>
    <property type="match status" value="1"/>
</dbReference>
<dbReference type="RefSeq" id="WP_179431295.1">
    <property type="nucleotide sequence ID" value="NZ_BAABLC010000005.1"/>
</dbReference>
<gene>
    <name evidence="7" type="ORF">BKA02_000664</name>
</gene>
<protein>
    <submittedName>
        <fullName evidence="7">AcrR family transcriptional regulator</fullName>
    </submittedName>
</protein>
<reference evidence="7 8" key="1">
    <citation type="submission" date="2020-07" db="EMBL/GenBank/DDBJ databases">
        <title>Sequencing the genomes of 1000 actinobacteria strains.</title>
        <authorList>
            <person name="Klenk H.-P."/>
        </authorList>
    </citation>
    <scope>NUCLEOTIDE SEQUENCE [LARGE SCALE GENOMIC DNA]</scope>
    <source>
        <strain evidence="7 8">DSM 22185</strain>
    </source>
</reference>
<sequence>MTPEPSDPPDEHKIDSDSPVKRPTRRQKVTITVNELVDQSIVHLSEQGLSKFSIRSIAAQLSLSPMSVYRFVSSKDELLDLVLLRVLSRIEIPVTFEPEWEERIISIMSAWREMLLTHAEIVPLLLERPIPRGSEGLARLQEAILANLDAAGISGARAVRAFWQIFVLAVGQVMFDLPRLRLTEADMTDYASALSSVANERSLSRVSEMVEDLASMTGRGTFSETLRTLLRGISMENPQ</sequence>
<feature type="region of interest" description="Disordered" evidence="5">
    <location>
        <begin position="1"/>
        <end position="25"/>
    </location>
</feature>
<proteinExistence type="predicted"/>
<dbReference type="SUPFAM" id="SSF46689">
    <property type="entry name" value="Homeodomain-like"/>
    <property type="match status" value="1"/>
</dbReference>
<name>A0A7Y9ETD2_9MICO</name>
<feature type="DNA-binding region" description="H-T-H motif" evidence="4">
    <location>
        <begin position="53"/>
        <end position="72"/>
    </location>
</feature>